<sequence length="37" mass="4538">MSYQNGGKTKSQRPYLRLSTRMLIRQKVRSDRNKKRR</sequence>
<evidence type="ECO:0000256" key="1">
    <source>
        <dbReference type="SAM" id="MobiDB-lite"/>
    </source>
</evidence>
<proteinExistence type="predicted"/>
<feature type="region of interest" description="Disordered" evidence="1">
    <location>
        <begin position="1"/>
        <end position="37"/>
    </location>
</feature>
<feature type="compositionally biased region" description="Basic residues" evidence="1">
    <location>
        <begin position="24"/>
        <end position="37"/>
    </location>
</feature>
<protein>
    <submittedName>
        <fullName evidence="2">Uncharacterized protein</fullName>
    </submittedName>
</protein>
<organism evidence="2">
    <name type="scientific">Heligmosomoides polygyrus</name>
    <name type="common">Parasitic roundworm</name>
    <dbReference type="NCBI Taxonomy" id="6339"/>
    <lineage>
        <taxon>Eukaryota</taxon>
        <taxon>Metazoa</taxon>
        <taxon>Ecdysozoa</taxon>
        <taxon>Nematoda</taxon>
        <taxon>Chromadorea</taxon>
        <taxon>Rhabditida</taxon>
        <taxon>Rhabditina</taxon>
        <taxon>Rhabditomorpha</taxon>
        <taxon>Strongyloidea</taxon>
        <taxon>Heligmosomidae</taxon>
        <taxon>Heligmosomoides</taxon>
    </lineage>
</organism>
<accession>A0A3P7WJV7</accession>
<reference evidence="2" key="1">
    <citation type="submission" date="2018-11" db="EMBL/GenBank/DDBJ databases">
        <authorList>
            <consortium name="Pathogen Informatics"/>
        </authorList>
    </citation>
    <scope>NUCLEOTIDE SEQUENCE [LARGE SCALE GENOMIC DNA]</scope>
</reference>
<dbReference type="EMBL" id="UZAH01017666">
    <property type="protein sequence ID" value="VDO47137.1"/>
    <property type="molecule type" value="Genomic_DNA"/>
</dbReference>
<dbReference type="AlphaFoldDB" id="A0A3P7WJV7"/>
<gene>
    <name evidence="2" type="ORF">HPBE_LOCUS3868</name>
</gene>
<name>A0A3P7WJV7_HELPZ</name>
<evidence type="ECO:0000313" key="2">
    <source>
        <dbReference type="EMBL" id="VDO47137.1"/>
    </source>
</evidence>